<evidence type="ECO:0000256" key="5">
    <source>
        <dbReference type="SAM" id="MobiDB-lite"/>
    </source>
</evidence>
<name>A0ABR3ZSC0_9PEZI</name>
<dbReference type="PANTHER" id="PTHR28018:SF3">
    <property type="entry name" value="RESPIRATORY SUPERCOMPLEX FACTOR 2, MITOCHONDRIAL"/>
    <property type="match status" value="1"/>
</dbReference>
<dbReference type="Proteomes" id="UP001583186">
    <property type="component" value="Unassembled WGS sequence"/>
</dbReference>
<dbReference type="Pfam" id="PF04588">
    <property type="entry name" value="HIG_1_N"/>
    <property type="match status" value="1"/>
</dbReference>
<feature type="region of interest" description="Disordered" evidence="5">
    <location>
        <begin position="222"/>
        <end position="249"/>
    </location>
</feature>
<dbReference type="InterPro" id="IPR007667">
    <property type="entry name" value="Hypoxia_induced_domain"/>
</dbReference>
<evidence type="ECO:0000256" key="1">
    <source>
        <dbReference type="ARBA" id="ARBA00004173"/>
    </source>
</evidence>
<keyword evidence="2 6" id="KW-0812">Transmembrane</keyword>
<feature type="compositionally biased region" description="Basic and acidic residues" evidence="5">
    <location>
        <begin position="222"/>
        <end position="232"/>
    </location>
</feature>
<reference evidence="8 9" key="1">
    <citation type="journal article" date="2024" name="IMA Fungus">
        <title>IMA Genome - F19 : A genome assembly and annotation guide to empower mycologists, including annotated draft genome sequences of Ceratocystis pirilliformis, Diaporthe australafricana, Fusarium ophioides, Paecilomyces lecythidis, and Sporothrix stenoceras.</title>
        <authorList>
            <person name="Aylward J."/>
            <person name="Wilson A.M."/>
            <person name="Visagie C.M."/>
            <person name="Spraker J."/>
            <person name="Barnes I."/>
            <person name="Buitendag C."/>
            <person name="Ceriani C."/>
            <person name="Del Mar Angel L."/>
            <person name="du Plessis D."/>
            <person name="Fuchs T."/>
            <person name="Gasser K."/>
            <person name="Kramer D."/>
            <person name="Li W."/>
            <person name="Munsamy K."/>
            <person name="Piso A."/>
            <person name="Price J.L."/>
            <person name="Sonnekus B."/>
            <person name="Thomas C."/>
            <person name="van der Nest A."/>
            <person name="van Dijk A."/>
            <person name="van Heerden A."/>
            <person name="van Vuuren N."/>
            <person name="Yilmaz N."/>
            <person name="Duong T.A."/>
            <person name="van der Merwe N.A."/>
            <person name="Wingfield M.J."/>
            <person name="Wingfield B.D."/>
        </authorList>
    </citation>
    <scope>NUCLEOTIDE SEQUENCE [LARGE SCALE GENOMIC DNA]</scope>
    <source>
        <strain evidence="8 9">CMW 5346</strain>
    </source>
</reference>
<feature type="transmembrane region" description="Helical" evidence="6">
    <location>
        <begin position="50"/>
        <end position="69"/>
    </location>
</feature>
<keyword evidence="3 6" id="KW-1133">Transmembrane helix</keyword>
<comment type="subcellular location">
    <subcellularLocation>
        <location evidence="1">Mitochondrion</location>
    </subcellularLocation>
</comment>
<feature type="transmembrane region" description="Helical" evidence="6">
    <location>
        <begin position="116"/>
        <end position="135"/>
    </location>
</feature>
<comment type="caution">
    <text evidence="8">The sequence shown here is derived from an EMBL/GenBank/DDBJ whole genome shotgun (WGS) entry which is preliminary data.</text>
</comment>
<evidence type="ECO:0000259" key="7">
    <source>
        <dbReference type="PROSITE" id="PS51503"/>
    </source>
</evidence>
<evidence type="ECO:0000313" key="9">
    <source>
        <dbReference type="Proteomes" id="UP001583186"/>
    </source>
</evidence>
<dbReference type="EMBL" id="JAWCUI010000001">
    <property type="protein sequence ID" value="KAL1903580.1"/>
    <property type="molecule type" value="Genomic_DNA"/>
</dbReference>
<organism evidence="8 9">
    <name type="scientific">Sporothrix stenoceras</name>
    <dbReference type="NCBI Taxonomy" id="5173"/>
    <lineage>
        <taxon>Eukaryota</taxon>
        <taxon>Fungi</taxon>
        <taxon>Dikarya</taxon>
        <taxon>Ascomycota</taxon>
        <taxon>Pezizomycotina</taxon>
        <taxon>Sordariomycetes</taxon>
        <taxon>Sordariomycetidae</taxon>
        <taxon>Ophiostomatales</taxon>
        <taxon>Ophiostomataceae</taxon>
        <taxon>Sporothrix</taxon>
    </lineage>
</organism>
<gene>
    <name evidence="8" type="primary">RCF2</name>
    <name evidence="8" type="ORF">Sste5346_000208</name>
</gene>
<keyword evidence="4 6" id="KW-0472">Membrane</keyword>
<evidence type="ECO:0000256" key="6">
    <source>
        <dbReference type="SAM" id="Phobius"/>
    </source>
</evidence>
<feature type="transmembrane region" description="Helical" evidence="6">
    <location>
        <begin position="20"/>
        <end position="38"/>
    </location>
</feature>
<accession>A0ABR3ZSC0</accession>
<evidence type="ECO:0000313" key="8">
    <source>
        <dbReference type="EMBL" id="KAL1903580.1"/>
    </source>
</evidence>
<evidence type="ECO:0000256" key="4">
    <source>
        <dbReference type="ARBA" id="ARBA00023136"/>
    </source>
</evidence>
<feature type="domain" description="HIG1" evidence="7">
    <location>
        <begin position="88"/>
        <end position="179"/>
    </location>
</feature>
<evidence type="ECO:0000256" key="2">
    <source>
        <dbReference type="ARBA" id="ARBA00022692"/>
    </source>
</evidence>
<protein>
    <submittedName>
        <fullName evidence="8">Replication factor C, subunit RFC4</fullName>
    </submittedName>
</protein>
<dbReference type="PANTHER" id="PTHR28018">
    <property type="entry name" value="RESPIRATORY SUPERCOMPLEX FACTOR 2, MITOCHONDRIAL"/>
    <property type="match status" value="1"/>
</dbReference>
<dbReference type="InterPro" id="IPR040153">
    <property type="entry name" value="Rcf2"/>
</dbReference>
<sequence length="249" mass="27299">MKVITKEEEKAHYDAVLRGGAVGGATGLALGLAGVTLASRRYAGFRNLTLPFRAFLVSSSATFGAIIVAERNSIAFARSNDPMYGYKDESQRALSQMRSGESSKAKLLDWARENRYSIVVSSWAASLGIAMALVGRNKYLTTAQKIVQARVYAQGLTLAIILATATLEMSDAKKGKGRWETIMVVDPEDPEHKRMIEKRVHKEEYEGQDLWMDMVASEERRLAKAKQQKEAEATAAAKQDNKVGVPAAN</sequence>
<proteinExistence type="predicted"/>
<evidence type="ECO:0000256" key="3">
    <source>
        <dbReference type="ARBA" id="ARBA00022989"/>
    </source>
</evidence>
<dbReference type="PROSITE" id="PS51503">
    <property type="entry name" value="HIG1"/>
    <property type="match status" value="1"/>
</dbReference>
<keyword evidence="9" id="KW-1185">Reference proteome</keyword>